<dbReference type="AlphaFoldDB" id="A0A423FAR3"/>
<name>A0A423FAR3_9PSED</name>
<dbReference type="Proteomes" id="UP000284656">
    <property type="component" value="Unassembled WGS sequence"/>
</dbReference>
<organism evidence="1 2">
    <name type="scientific">Pseudomonas poae</name>
    <dbReference type="NCBI Taxonomy" id="200451"/>
    <lineage>
        <taxon>Bacteria</taxon>
        <taxon>Pseudomonadati</taxon>
        <taxon>Pseudomonadota</taxon>
        <taxon>Gammaproteobacteria</taxon>
        <taxon>Pseudomonadales</taxon>
        <taxon>Pseudomonadaceae</taxon>
        <taxon>Pseudomonas</taxon>
    </lineage>
</organism>
<reference evidence="1 2" key="1">
    <citation type="submission" date="2016-10" db="EMBL/GenBank/DDBJ databases">
        <title>Comparative genome analysis of multiple Pseudomonas spp. focuses on biocontrol and plant growth promoting traits.</title>
        <authorList>
            <person name="Tao X.-Y."/>
            <person name="Taylor C.G."/>
        </authorList>
    </citation>
    <scope>NUCLEOTIDE SEQUENCE [LARGE SCALE GENOMIC DNA]</scope>
    <source>
        <strain evidence="1 2">29G9</strain>
    </source>
</reference>
<dbReference type="Pfam" id="PF13557">
    <property type="entry name" value="Phenol_MetA_deg"/>
    <property type="match status" value="1"/>
</dbReference>
<dbReference type="InterPro" id="IPR025737">
    <property type="entry name" value="FApF"/>
</dbReference>
<protein>
    <submittedName>
        <fullName evidence="1">Phenol degradation protein meta</fullName>
    </submittedName>
</protein>
<gene>
    <name evidence="1" type="ORF">BK648_07675</name>
</gene>
<proteinExistence type="predicted"/>
<evidence type="ECO:0000313" key="2">
    <source>
        <dbReference type="Proteomes" id="UP000284656"/>
    </source>
</evidence>
<sequence length="303" mass="33884">MSKKHFAVLASATLFSGVFGLQSEATENGVTNYPVGVNTVLNGLLPAPGETYFYNYFQFYRAEHFNNSERNSSIPKFHVELVVDAPRIVHTWNQRLGPFTLASGAIMPIFHTEVAAWGMKQTKNDIGDMIVHPLLFGYSNDAHNFFTFLAPFDMALPTGAYDKNRIANPGQNHLAFMPNVMSTWFPTPKVEVSTAFTAELYTKNHDTNYKSGTVLSVEGMVGYSLNEKWQVGVQGFFSKQVTDDKLDGDTYLNGFRGQVAAFGPQVRYNITPAIAVVAKYQHEFAVENRSEGDKFWVQFAFPL</sequence>
<accession>A0A423FAR3</accession>
<evidence type="ECO:0000313" key="1">
    <source>
        <dbReference type="EMBL" id="ROM53417.1"/>
    </source>
</evidence>
<dbReference type="EMBL" id="MOAY01000030">
    <property type="protein sequence ID" value="ROM53417.1"/>
    <property type="molecule type" value="Genomic_DNA"/>
</dbReference>
<dbReference type="RefSeq" id="WP_123715502.1">
    <property type="nucleotide sequence ID" value="NZ_MOAY01000030.1"/>
</dbReference>
<comment type="caution">
    <text evidence="1">The sequence shown here is derived from an EMBL/GenBank/DDBJ whole genome shotgun (WGS) entry which is preliminary data.</text>
</comment>